<dbReference type="InterPro" id="IPR025958">
    <property type="entry name" value="SID1_TM_fam"/>
</dbReference>
<dbReference type="GO" id="GO:0005886">
    <property type="term" value="C:plasma membrane"/>
    <property type="evidence" value="ECO:0007669"/>
    <property type="project" value="TreeGrafter"/>
</dbReference>
<comment type="similarity">
    <text evidence="2">Belongs to the SID1 family.</text>
</comment>
<keyword evidence="10" id="KW-1185">Reference proteome</keyword>
<keyword evidence="7" id="KW-0325">Glycoprotein</keyword>
<dbReference type="eggNOG" id="ENOG502RT7M">
    <property type="taxonomic scope" value="Eukaryota"/>
</dbReference>
<organism evidence="10">
    <name type="scientific">Caenorhabditis remanei</name>
    <name type="common">Caenorhabditis vulgaris</name>
    <dbReference type="NCBI Taxonomy" id="31234"/>
    <lineage>
        <taxon>Eukaryota</taxon>
        <taxon>Metazoa</taxon>
        <taxon>Ecdysozoa</taxon>
        <taxon>Nematoda</taxon>
        <taxon>Chromadorea</taxon>
        <taxon>Rhabditida</taxon>
        <taxon>Rhabditina</taxon>
        <taxon>Rhabditomorpha</taxon>
        <taxon>Rhabditoidea</taxon>
        <taxon>Rhabditidae</taxon>
        <taxon>Peloderinae</taxon>
        <taxon>Caenorhabditis</taxon>
    </lineage>
</organism>
<comment type="subcellular location">
    <subcellularLocation>
        <location evidence="1">Membrane</location>
        <topology evidence="1">Multi-pass membrane protein</topology>
    </subcellularLocation>
</comment>
<proteinExistence type="inferred from homology"/>
<evidence type="ECO:0000313" key="10">
    <source>
        <dbReference type="Proteomes" id="UP000008281"/>
    </source>
</evidence>
<protein>
    <submittedName>
        <fullName evidence="9">Uncharacterized protein</fullName>
    </submittedName>
</protein>
<keyword evidence="6 8" id="KW-0472">Membrane</keyword>
<feature type="transmembrane region" description="Helical" evidence="8">
    <location>
        <begin position="553"/>
        <end position="570"/>
    </location>
</feature>
<dbReference type="InParanoid" id="E3MB34"/>
<feature type="transmembrane region" description="Helical" evidence="8">
    <location>
        <begin position="488"/>
        <end position="515"/>
    </location>
</feature>
<dbReference type="AlphaFoldDB" id="E3MB34"/>
<sequence length="700" mass="80776">MNIRKVFFLCCGLPGMFFQDFTDLKFDVYYRNLTTKGNLIANMYRVILDEVDPPPAIRVVVHSENVTERNPFTVTIVRGTSIMSVTLGQPVIVSVASAQITSFRFRVKSVENFHIGYTFPDYVEKVNVRITSDSDVCAKIYARKANCPAFDASGLVELSDSSYYQSFTTFGGFSLRKSDIGPKFHLAFTVEPDDVVCETYTNLTENPYRVKNVNISVIPIFDETVQPIVPVVLYISVSFAVIVMTYFQCKWLNRNENNEPNSQQEIDSENSLVVDKIILFDKPANIVSYNKYHKNKLINESKYFNFLLFQFITTIILSVPVLQQLKSIFPNENTLTKNVNLDNCYLNYLCSSSVFGFNCFNGMISSNSMVVVGVVNLFIVFRKKIFGYKSPKPPTAHGVQKQDAAKVVTLLGMFAMGLFWTLISNCPHKSSLHFYTYTHSWTFISAFMWLHAKRHGTHVWQHFFIIALFSVYGCLSFLEYAYEMTSNYVAFLFKNILFVFVCVSSTVFIAFNYVYERPSGLQKHQWISSPLRKKEIIQCDENEIYRPLPSKKVFAVGLILLSVGWSVFSFYPDDISVTKCIFCLEQCQVGFYLVYYVVQKIRFERSTFNRKFVLTLVLIILTSIPVIIFYLIIINYESPWYLLWTPAKSRTLNRECITPGIDWADMDYYMTSAIFILFIIFMDFIDSNVKHIPKKHIFVF</sequence>
<evidence type="ECO:0000256" key="7">
    <source>
        <dbReference type="ARBA" id="ARBA00023180"/>
    </source>
</evidence>
<evidence type="ECO:0000256" key="8">
    <source>
        <dbReference type="SAM" id="Phobius"/>
    </source>
</evidence>
<evidence type="ECO:0000256" key="2">
    <source>
        <dbReference type="ARBA" id="ARBA00006618"/>
    </source>
</evidence>
<feature type="transmembrane region" description="Helical" evidence="8">
    <location>
        <begin position="576"/>
        <end position="598"/>
    </location>
</feature>
<evidence type="ECO:0000256" key="6">
    <source>
        <dbReference type="ARBA" id="ARBA00023136"/>
    </source>
</evidence>
<keyword evidence="4" id="KW-0732">Signal</keyword>
<dbReference type="Proteomes" id="UP000008281">
    <property type="component" value="Unassembled WGS sequence"/>
</dbReference>
<dbReference type="HOGENOM" id="CLU_023265_0_0_1"/>
<evidence type="ECO:0000256" key="3">
    <source>
        <dbReference type="ARBA" id="ARBA00022692"/>
    </source>
</evidence>
<feature type="transmembrane region" description="Helical" evidence="8">
    <location>
        <begin position="403"/>
        <end position="422"/>
    </location>
</feature>
<gene>
    <name evidence="9" type="ORF">CRE_16686</name>
</gene>
<reference evidence="9" key="1">
    <citation type="submission" date="2007-07" db="EMBL/GenBank/DDBJ databases">
        <title>PCAP assembly of the Caenorhabditis remanei genome.</title>
        <authorList>
            <consortium name="The Caenorhabditis remanei Sequencing Consortium"/>
            <person name="Wilson R.K."/>
        </authorList>
    </citation>
    <scope>NUCLEOTIDE SEQUENCE [LARGE SCALE GENOMIC DNA]</scope>
    <source>
        <strain evidence="9">PB4641</strain>
    </source>
</reference>
<dbReference type="OrthoDB" id="5870790at2759"/>
<feature type="transmembrane region" description="Helical" evidence="8">
    <location>
        <begin position="434"/>
        <end position="451"/>
    </location>
</feature>
<dbReference type="PANTHER" id="PTHR12185">
    <property type="entry name" value="SID1 TRANSMEMBRANE FAMILY MEMEBER"/>
    <property type="match status" value="1"/>
</dbReference>
<dbReference type="STRING" id="31234.E3MB34"/>
<dbReference type="Pfam" id="PF13965">
    <property type="entry name" value="SID-1_RNA_chan"/>
    <property type="match status" value="1"/>
</dbReference>
<evidence type="ECO:0000313" key="9">
    <source>
        <dbReference type="EMBL" id="EFO97233.1"/>
    </source>
</evidence>
<dbReference type="GO" id="GO:0003725">
    <property type="term" value="F:double-stranded RNA binding"/>
    <property type="evidence" value="ECO:0007669"/>
    <property type="project" value="TreeGrafter"/>
</dbReference>
<feature type="transmembrane region" description="Helical" evidence="8">
    <location>
        <begin position="668"/>
        <end position="685"/>
    </location>
</feature>
<feature type="transmembrane region" description="Helical" evidence="8">
    <location>
        <begin position="363"/>
        <end position="382"/>
    </location>
</feature>
<dbReference type="GO" id="GO:0051033">
    <property type="term" value="F:RNA transmembrane transporter activity"/>
    <property type="evidence" value="ECO:0007669"/>
    <property type="project" value="TreeGrafter"/>
</dbReference>
<evidence type="ECO:0000256" key="4">
    <source>
        <dbReference type="ARBA" id="ARBA00022729"/>
    </source>
</evidence>
<dbReference type="OMA" id="INTHSAM"/>
<dbReference type="EMBL" id="DS268432">
    <property type="protein sequence ID" value="EFO97233.1"/>
    <property type="molecule type" value="Genomic_DNA"/>
</dbReference>
<dbReference type="PANTHER" id="PTHR12185:SF18">
    <property type="entry name" value="SID1 TRANSMEMBRANE FAMILY MEMBER 1"/>
    <property type="match status" value="1"/>
</dbReference>
<feature type="transmembrane region" description="Helical" evidence="8">
    <location>
        <begin position="303"/>
        <end position="322"/>
    </location>
</feature>
<accession>E3MB34</accession>
<keyword evidence="5 8" id="KW-1133">Transmembrane helix</keyword>
<keyword evidence="3 8" id="KW-0812">Transmembrane</keyword>
<evidence type="ECO:0000256" key="5">
    <source>
        <dbReference type="ARBA" id="ARBA00022989"/>
    </source>
</evidence>
<feature type="transmembrane region" description="Helical" evidence="8">
    <location>
        <begin position="463"/>
        <end position="482"/>
    </location>
</feature>
<evidence type="ECO:0000256" key="1">
    <source>
        <dbReference type="ARBA" id="ARBA00004141"/>
    </source>
</evidence>
<dbReference type="GO" id="GO:0005764">
    <property type="term" value="C:lysosome"/>
    <property type="evidence" value="ECO:0007669"/>
    <property type="project" value="TreeGrafter"/>
</dbReference>
<feature type="transmembrane region" description="Helical" evidence="8">
    <location>
        <begin position="612"/>
        <end position="634"/>
    </location>
</feature>
<name>E3MB34_CAERE</name>
<feature type="transmembrane region" description="Helical" evidence="8">
    <location>
        <begin position="228"/>
        <end position="247"/>
    </location>
</feature>